<keyword evidence="1" id="KW-0812">Transmembrane</keyword>
<gene>
    <name evidence="2" type="ORF">Q9295_08550</name>
</gene>
<feature type="transmembrane region" description="Helical" evidence="1">
    <location>
        <begin position="82"/>
        <end position="103"/>
    </location>
</feature>
<protein>
    <recommendedName>
        <fullName evidence="4">Tryptophan synthase subunit beta</fullName>
    </recommendedName>
</protein>
<name>A0ABU0VZV3_9RHOB</name>
<feature type="transmembrane region" description="Helical" evidence="1">
    <location>
        <begin position="57"/>
        <end position="76"/>
    </location>
</feature>
<evidence type="ECO:0008006" key="4">
    <source>
        <dbReference type="Google" id="ProtNLM"/>
    </source>
</evidence>
<keyword evidence="1" id="KW-0472">Membrane</keyword>
<dbReference type="RefSeq" id="WP_306680120.1">
    <property type="nucleotide sequence ID" value="NZ_JAVDBT010000007.1"/>
</dbReference>
<sequence length="116" mass="13445">MSLPAPLSPLPRSAGTVEKARRRLDRQFQLFARWVPQLAGLLQFLQSKRARLIRIPLALLFILFGFVGFLPIVGFWMLPLGLFLLALDVPALQPLVAAGFIRGRRWWSLQRRKWRR</sequence>
<proteinExistence type="predicted"/>
<evidence type="ECO:0000256" key="1">
    <source>
        <dbReference type="SAM" id="Phobius"/>
    </source>
</evidence>
<evidence type="ECO:0000313" key="2">
    <source>
        <dbReference type="EMBL" id="MDQ2066420.1"/>
    </source>
</evidence>
<reference evidence="2 3" key="1">
    <citation type="submission" date="2023-08" db="EMBL/GenBank/DDBJ databases">
        <title>Characterization of two Paracoccaceae strains isolated from Phycosphere and proposal of Xinfangfangia lacusdiani sp. nov.</title>
        <authorList>
            <person name="Deng Y."/>
            <person name="Zhang Y.Q."/>
        </authorList>
    </citation>
    <scope>NUCLEOTIDE SEQUENCE [LARGE SCALE GENOMIC DNA]</scope>
    <source>
        <strain evidence="2 3">CPCC 101601</strain>
    </source>
</reference>
<comment type="caution">
    <text evidence="2">The sequence shown here is derived from an EMBL/GenBank/DDBJ whole genome shotgun (WGS) entry which is preliminary data.</text>
</comment>
<keyword evidence="1" id="KW-1133">Transmembrane helix</keyword>
<dbReference type="Proteomes" id="UP001239680">
    <property type="component" value="Unassembled WGS sequence"/>
</dbReference>
<dbReference type="EMBL" id="JAVDBT010000007">
    <property type="protein sequence ID" value="MDQ2066420.1"/>
    <property type="molecule type" value="Genomic_DNA"/>
</dbReference>
<accession>A0ABU0VZV3</accession>
<evidence type="ECO:0000313" key="3">
    <source>
        <dbReference type="Proteomes" id="UP001239680"/>
    </source>
</evidence>
<organism evidence="2 3">
    <name type="scientific">Pseudogemmobacter lacusdianii</name>
    <dbReference type="NCBI Taxonomy" id="3069608"/>
    <lineage>
        <taxon>Bacteria</taxon>
        <taxon>Pseudomonadati</taxon>
        <taxon>Pseudomonadota</taxon>
        <taxon>Alphaproteobacteria</taxon>
        <taxon>Rhodobacterales</taxon>
        <taxon>Paracoccaceae</taxon>
        <taxon>Pseudogemmobacter</taxon>
    </lineage>
</organism>
<keyword evidence="3" id="KW-1185">Reference proteome</keyword>